<keyword evidence="3" id="KW-1185">Reference proteome</keyword>
<reference evidence="2" key="1">
    <citation type="journal article" date="2014" name="Int. J. Syst. Evol. Microbiol.">
        <title>Complete genome sequence of Corynebacterium casei LMG S-19264T (=DSM 44701T), isolated from a smear-ripened cheese.</title>
        <authorList>
            <consortium name="US DOE Joint Genome Institute (JGI-PGF)"/>
            <person name="Walter F."/>
            <person name="Albersmeier A."/>
            <person name="Kalinowski J."/>
            <person name="Ruckert C."/>
        </authorList>
    </citation>
    <scope>NUCLEOTIDE SEQUENCE</scope>
    <source>
        <strain evidence="2">CGMCC 4.7299</strain>
    </source>
</reference>
<dbReference type="PROSITE" id="PS50206">
    <property type="entry name" value="RHODANESE_3"/>
    <property type="match status" value="1"/>
</dbReference>
<name>A0A8J3FRX1_9ACTN</name>
<gene>
    <name evidence="2" type="ORF">GCM10012284_51400</name>
</gene>
<dbReference type="Pfam" id="PF00581">
    <property type="entry name" value="Rhodanese"/>
    <property type="match status" value="1"/>
</dbReference>
<comment type="caution">
    <text evidence="2">The sequence shown here is derived from an EMBL/GenBank/DDBJ whole genome shotgun (WGS) entry which is preliminary data.</text>
</comment>
<reference evidence="2" key="2">
    <citation type="submission" date="2020-09" db="EMBL/GenBank/DDBJ databases">
        <authorList>
            <person name="Sun Q."/>
            <person name="Zhou Y."/>
        </authorList>
    </citation>
    <scope>NUCLEOTIDE SEQUENCE</scope>
    <source>
        <strain evidence="2">CGMCC 4.7299</strain>
    </source>
</reference>
<dbReference type="SMART" id="SM00450">
    <property type="entry name" value="RHOD"/>
    <property type="match status" value="1"/>
</dbReference>
<proteinExistence type="predicted"/>
<dbReference type="SUPFAM" id="SSF52821">
    <property type="entry name" value="Rhodanese/Cell cycle control phosphatase"/>
    <property type="match status" value="1"/>
</dbReference>
<dbReference type="EMBL" id="BMMX01000034">
    <property type="protein sequence ID" value="GGL10348.1"/>
    <property type="molecule type" value="Genomic_DNA"/>
</dbReference>
<evidence type="ECO:0000313" key="2">
    <source>
        <dbReference type="EMBL" id="GGL10348.1"/>
    </source>
</evidence>
<dbReference type="Proteomes" id="UP000656042">
    <property type="component" value="Unassembled WGS sequence"/>
</dbReference>
<dbReference type="PANTHER" id="PTHR43031">
    <property type="entry name" value="FAD-DEPENDENT OXIDOREDUCTASE"/>
    <property type="match status" value="1"/>
</dbReference>
<dbReference type="InterPro" id="IPR001763">
    <property type="entry name" value="Rhodanese-like_dom"/>
</dbReference>
<protein>
    <recommendedName>
        <fullName evidence="1">Rhodanese domain-containing protein</fullName>
    </recommendedName>
</protein>
<dbReference type="InterPro" id="IPR050229">
    <property type="entry name" value="GlpE_sulfurtransferase"/>
</dbReference>
<evidence type="ECO:0000259" key="1">
    <source>
        <dbReference type="PROSITE" id="PS50206"/>
    </source>
</evidence>
<dbReference type="Gene3D" id="3.40.250.10">
    <property type="entry name" value="Rhodanese-like domain"/>
    <property type="match status" value="1"/>
</dbReference>
<dbReference type="PANTHER" id="PTHR43031:SF1">
    <property type="entry name" value="PYRIDINE NUCLEOTIDE-DISULPHIDE OXIDOREDUCTASE"/>
    <property type="match status" value="1"/>
</dbReference>
<dbReference type="InterPro" id="IPR036873">
    <property type="entry name" value="Rhodanese-like_dom_sf"/>
</dbReference>
<feature type="domain" description="Rhodanese" evidence="1">
    <location>
        <begin position="27"/>
        <end position="114"/>
    </location>
</feature>
<dbReference type="AlphaFoldDB" id="A0A8J3FRX1"/>
<accession>A0A8J3FRX1</accession>
<dbReference type="RefSeq" id="WP_189081882.1">
    <property type="nucleotide sequence ID" value="NZ_BMMX01000034.1"/>
</dbReference>
<evidence type="ECO:0000313" key="3">
    <source>
        <dbReference type="Proteomes" id="UP000656042"/>
    </source>
</evidence>
<sequence>MGIAGSLRKIFRKPYASVAPAAVGALLDAGAVLVDVREPDEWRAGHAPKARHIPLGQLPGRAKELPVGRPLVTVCRSGARSARAATMLAADGFEVHNVTGGMRAWAAAGLPVAAKGGRPGRIT</sequence>
<organism evidence="2 3">
    <name type="scientific">Mangrovihabitans endophyticus</name>
    <dbReference type="NCBI Taxonomy" id="1751298"/>
    <lineage>
        <taxon>Bacteria</taxon>
        <taxon>Bacillati</taxon>
        <taxon>Actinomycetota</taxon>
        <taxon>Actinomycetes</taxon>
        <taxon>Micromonosporales</taxon>
        <taxon>Micromonosporaceae</taxon>
        <taxon>Mangrovihabitans</taxon>
    </lineage>
</organism>
<dbReference type="CDD" id="cd00158">
    <property type="entry name" value="RHOD"/>
    <property type="match status" value="1"/>
</dbReference>